<sequence>MYIDLSELKNKNYGRKELNLEISKESFNDNGEVVKFLKPINFNGTLRLVDDVYYLTGKVITKVLLACSRCSEDFAYDISFDIKERFSHTVEDIDGEIISLDSNKLDLYQIIENNIGIEFPIKRLCNENCKGLCQQCGTNLNQSCCNCNENEVDPRLAKLKELFSNS</sequence>
<dbReference type="InterPro" id="IPR003772">
    <property type="entry name" value="YceD"/>
</dbReference>
<organism evidence="1 2">
    <name type="scientific">Clostridium senegalense</name>
    <dbReference type="NCBI Taxonomy" id="1465809"/>
    <lineage>
        <taxon>Bacteria</taxon>
        <taxon>Bacillati</taxon>
        <taxon>Bacillota</taxon>
        <taxon>Clostridia</taxon>
        <taxon>Eubacteriales</taxon>
        <taxon>Clostridiaceae</taxon>
        <taxon>Clostridium</taxon>
    </lineage>
</organism>
<dbReference type="Proteomes" id="UP000481872">
    <property type="component" value="Unassembled WGS sequence"/>
</dbReference>
<gene>
    <name evidence="1" type="ORF">G3M99_00270</name>
</gene>
<dbReference type="PANTHER" id="PTHR34374">
    <property type="entry name" value="LARGE RIBOSOMAL RNA SUBUNIT ACCUMULATION PROTEIN YCED HOMOLOG 1, CHLOROPLASTIC"/>
    <property type="match status" value="1"/>
</dbReference>
<accession>A0A6M0GXH5</accession>
<proteinExistence type="predicted"/>
<dbReference type="AlphaFoldDB" id="A0A6M0GXH5"/>
<comment type="caution">
    <text evidence="1">The sequence shown here is derived from an EMBL/GenBank/DDBJ whole genome shotgun (WGS) entry which is preliminary data.</text>
</comment>
<protein>
    <submittedName>
        <fullName evidence="1">DUF177 domain-containing protein</fullName>
    </submittedName>
</protein>
<evidence type="ECO:0000313" key="2">
    <source>
        <dbReference type="Proteomes" id="UP000481872"/>
    </source>
</evidence>
<dbReference type="Pfam" id="PF02620">
    <property type="entry name" value="YceD"/>
    <property type="match status" value="1"/>
</dbReference>
<reference evidence="1 2" key="1">
    <citation type="submission" date="2020-02" db="EMBL/GenBank/DDBJ databases">
        <title>Genome assembly of a novel Clostridium senegalense strain.</title>
        <authorList>
            <person name="Gupta T.B."/>
            <person name="Jauregui R."/>
            <person name="Maclean P."/>
            <person name="Nawarathana A."/>
            <person name="Brightwell G."/>
        </authorList>
    </citation>
    <scope>NUCLEOTIDE SEQUENCE [LARGE SCALE GENOMIC DNA]</scope>
    <source>
        <strain evidence="1 2">AGRFS4</strain>
    </source>
</reference>
<dbReference type="EMBL" id="JAAGPU010000001">
    <property type="protein sequence ID" value="NEU03306.1"/>
    <property type="molecule type" value="Genomic_DNA"/>
</dbReference>
<evidence type="ECO:0000313" key="1">
    <source>
        <dbReference type="EMBL" id="NEU03306.1"/>
    </source>
</evidence>
<name>A0A6M0GXH5_9CLOT</name>
<dbReference type="PANTHER" id="PTHR34374:SF1">
    <property type="entry name" value="LARGE RIBOSOMAL RNA SUBUNIT ACCUMULATION PROTEIN YCED HOMOLOG 1, CHLOROPLASTIC"/>
    <property type="match status" value="1"/>
</dbReference>
<keyword evidence="2" id="KW-1185">Reference proteome</keyword>